<proteinExistence type="predicted"/>
<keyword evidence="2" id="KW-1185">Reference proteome</keyword>
<evidence type="ECO:0000313" key="1">
    <source>
        <dbReference type="EMBL" id="MSV25979.1"/>
    </source>
</evidence>
<comment type="caution">
    <text evidence="1">The sequence shown here is derived from an EMBL/GenBank/DDBJ whole genome shotgun (WGS) entry which is preliminary data.</text>
</comment>
<gene>
    <name evidence="1" type="ORF">FYJ78_12565</name>
</gene>
<dbReference type="AlphaFoldDB" id="A0A6I2UZV8"/>
<dbReference type="RefSeq" id="WP_154621749.1">
    <property type="nucleotide sequence ID" value="NZ_VUNL01000022.1"/>
</dbReference>
<name>A0A6I2UZV8_9FIRM</name>
<evidence type="ECO:0000313" key="2">
    <source>
        <dbReference type="Proteomes" id="UP000430222"/>
    </source>
</evidence>
<sequence length="84" mass="9424">MKKIMVADAVIDLAGTHDELMRTFGYSSDRAWEIAEKLCSDRYGVNFESLHAFMGRKVDGSANLAIAKAQAYLEEKHRQESDGK</sequence>
<organism evidence="1 2">
    <name type="scientific">Selenomonas montiformis</name>
    <dbReference type="NCBI Taxonomy" id="2652285"/>
    <lineage>
        <taxon>Bacteria</taxon>
        <taxon>Bacillati</taxon>
        <taxon>Bacillota</taxon>
        <taxon>Negativicutes</taxon>
        <taxon>Selenomonadales</taxon>
        <taxon>Selenomonadaceae</taxon>
        <taxon>Selenomonas</taxon>
    </lineage>
</organism>
<reference evidence="1 2" key="1">
    <citation type="submission" date="2019-08" db="EMBL/GenBank/DDBJ databases">
        <title>In-depth cultivation of the pig gut microbiome towards novel bacterial diversity and tailored functional studies.</title>
        <authorList>
            <person name="Wylensek D."/>
            <person name="Hitch T.C.A."/>
            <person name="Clavel T."/>
        </authorList>
    </citation>
    <scope>NUCLEOTIDE SEQUENCE [LARGE SCALE GENOMIC DNA]</scope>
    <source>
        <strain evidence="2">WCA-380-WT-3B3</strain>
    </source>
</reference>
<dbReference type="Proteomes" id="UP000430222">
    <property type="component" value="Unassembled WGS sequence"/>
</dbReference>
<dbReference type="EMBL" id="VUNL01000022">
    <property type="protein sequence ID" value="MSV25979.1"/>
    <property type="molecule type" value="Genomic_DNA"/>
</dbReference>
<accession>A0A6I2UZV8</accession>
<protein>
    <submittedName>
        <fullName evidence="1">Uncharacterized protein</fullName>
    </submittedName>
</protein>